<gene>
    <name evidence="3" type="ORF">H1R20_g12502</name>
</gene>
<organism evidence="3 4">
    <name type="scientific">Candolleomyces eurysporus</name>
    <dbReference type="NCBI Taxonomy" id="2828524"/>
    <lineage>
        <taxon>Eukaryota</taxon>
        <taxon>Fungi</taxon>
        <taxon>Dikarya</taxon>
        <taxon>Basidiomycota</taxon>
        <taxon>Agaricomycotina</taxon>
        <taxon>Agaricomycetes</taxon>
        <taxon>Agaricomycetidae</taxon>
        <taxon>Agaricales</taxon>
        <taxon>Agaricineae</taxon>
        <taxon>Psathyrellaceae</taxon>
        <taxon>Candolleomyces</taxon>
    </lineage>
</organism>
<feature type="non-terminal residue" evidence="3">
    <location>
        <position position="1"/>
    </location>
</feature>
<keyword evidence="1" id="KW-1133">Transmembrane helix</keyword>
<feature type="domain" description="DUF6533" evidence="2">
    <location>
        <begin position="24"/>
        <end position="62"/>
    </location>
</feature>
<proteinExistence type="predicted"/>
<protein>
    <recommendedName>
        <fullName evidence="2">DUF6533 domain-containing protein</fullName>
    </recommendedName>
</protein>
<comment type="caution">
    <text evidence="3">The sequence shown here is derived from an EMBL/GenBank/DDBJ whole genome shotgun (WGS) entry which is preliminary data.</text>
</comment>
<accession>A0A9W8IZD2</accession>
<dbReference type="InterPro" id="IPR045340">
    <property type="entry name" value="DUF6533"/>
</dbReference>
<name>A0A9W8IZD2_9AGAR</name>
<feature type="transmembrane region" description="Helical" evidence="1">
    <location>
        <begin position="139"/>
        <end position="163"/>
    </location>
</feature>
<reference evidence="3" key="1">
    <citation type="submission" date="2022-06" db="EMBL/GenBank/DDBJ databases">
        <title>Genome Sequence of Candolleomyces eurysporus.</title>
        <authorList>
            <person name="Buettner E."/>
        </authorList>
    </citation>
    <scope>NUCLEOTIDE SEQUENCE</scope>
    <source>
        <strain evidence="3">VTCC 930004</strain>
    </source>
</reference>
<evidence type="ECO:0000259" key="2">
    <source>
        <dbReference type="Pfam" id="PF20151"/>
    </source>
</evidence>
<sequence length="304" mass="35335">MDVEVFISSTRNKIIARHAHNIVVTTWIADWLHTLPFEVEVIWPAQWNLVKFLYLFSRYFPIDIIFSYMYIEVPDVEVCPRSFTLTWPTASNFETTPFVDVSDLILCGPYHIARNVRRHAAVIFIRLYALSRQSTFFRWWLIVQFFAVQLTIFALIGPFLASFRWAPSPVPQYVACVPVAANPLYAAISFALLMANETLITLVMLYIGFMKHRHTRSPLVKIFYRDGLVFFLFLTASSVVNIAMLASLPPANRTLFAIPQRVIHSMLASRMILHLRQESYTQEHGHSFDERTKAIHEWTQYLIL</sequence>
<dbReference type="Pfam" id="PF20151">
    <property type="entry name" value="DUF6533"/>
    <property type="match status" value="1"/>
</dbReference>
<dbReference type="OrthoDB" id="3350812at2759"/>
<keyword evidence="4" id="KW-1185">Reference proteome</keyword>
<evidence type="ECO:0000256" key="1">
    <source>
        <dbReference type="SAM" id="Phobius"/>
    </source>
</evidence>
<evidence type="ECO:0000313" key="3">
    <source>
        <dbReference type="EMBL" id="KAJ2924589.1"/>
    </source>
</evidence>
<dbReference type="Proteomes" id="UP001140091">
    <property type="component" value="Unassembled WGS sequence"/>
</dbReference>
<evidence type="ECO:0000313" key="4">
    <source>
        <dbReference type="Proteomes" id="UP001140091"/>
    </source>
</evidence>
<feature type="transmembrane region" description="Helical" evidence="1">
    <location>
        <begin position="183"/>
        <end position="207"/>
    </location>
</feature>
<feature type="transmembrane region" description="Helical" evidence="1">
    <location>
        <begin position="228"/>
        <end position="248"/>
    </location>
</feature>
<keyword evidence="1" id="KW-0812">Transmembrane</keyword>
<keyword evidence="1" id="KW-0472">Membrane</keyword>
<dbReference type="EMBL" id="JANBPK010001213">
    <property type="protein sequence ID" value="KAJ2924589.1"/>
    <property type="molecule type" value="Genomic_DNA"/>
</dbReference>
<dbReference type="AlphaFoldDB" id="A0A9W8IZD2"/>